<name>A0ABU2M0E4_9ACTN</name>
<proteinExistence type="predicted"/>
<evidence type="ECO:0000256" key="1">
    <source>
        <dbReference type="SAM" id="MobiDB-lite"/>
    </source>
</evidence>
<keyword evidence="3" id="KW-1185">Reference proteome</keyword>
<evidence type="ECO:0000313" key="3">
    <source>
        <dbReference type="Proteomes" id="UP001183420"/>
    </source>
</evidence>
<reference evidence="3" key="1">
    <citation type="submission" date="2023-07" db="EMBL/GenBank/DDBJ databases">
        <title>30 novel species of actinomycetes from the DSMZ collection.</title>
        <authorList>
            <person name="Nouioui I."/>
        </authorList>
    </citation>
    <scope>NUCLEOTIDE SEQUENCE [LARGE SCALE GENOMIC DNA]</scope>
    <source>
        <strain evidence="3">DSM 44918</strain>
    </source>
</reference>
<feature type="region of interest" description="Disordered" evidence="1">
    <location>
        <begin position="25"/>
        <end position="65"/>
    </location>
</feature>
<evidence type="ECO:0000313" key="2">
    <source>
        <dbReference type="EMBL" id="MDT0323321.1"/>
    </source>
</evidence>
<sequence>MRETDARAAGTERCVMEKLVRTGAVDPENAGQARGLGGWQPLPDRAAGPASLSEALAELRDEEER</sequence>
<protein>
    <submittedName>
        <fullName evidence="2">Uncharacterized protein</fullName>
    </submittedName>
</protein>
<dbReference type="Proteomes" id="UP001183420">
    <property type="component" value="Unassembled WGS sequence"/>
</dbReference>
<organism evidence="2 3">
    <name type="scientific">Streptomyces millisiae</name>
    <dbReference type="NCBI Taxonomy" id="3075542"/>
    <lineage>
        <taxon>Bacteria</taxon>
        <taxon>Bacillati</taxon>
        <taxon>Actinomycetota</taxon>
        <taxon>Actinomycetes</taxon>
        <taxon>Kitasatosporales</taxon>
        <taxon>Streptomycetaceae</taxon>
        <taxon>Streptomyces</taxon>
    </lineage>
</organism>
<dbReference type="EMBL" id="JAVREM010000100">
    <property type="protein sequence ID" value="MDT0323321.1"/>
    <property type="molecule type" value="Genomic_DNA"/>
</dbReference>
<comment type="caution">
    <text evidence="2">The sequence shown here is derived from an EMBL/GenBank/DDBJ whole genome shotgun (WGS) entry which is preliminary data.</text>
</comment>
<accession>A0ABU2M0E4</accession>
<dbReference type="RefSeq" id="WP_311604474.1">
    <property type="nucleotide sequence ID" value="NZ_JAVREM010000100.1"/>
</dbReference>
<gene>
    <name evidence="2" type="ORF">RNC47_33960</name>
</gene>